<keyword evidence="2" id="KW-0812">Transmembrane</keyword>
<reference evidence="4 5" key="1">
    <citation type="submission" date="2025-04" db="UniProtKB">
        <authorList>
            <consortium name="RefSeq"/>
        </authorList>
    </citation>
    <scope>IDENTIFICATION</scope>
</reference>
<accession>A0AB40D106</accession>
<name>A0AB40D106_DIOCR</name>
<evidence type="ECO:0000313" key="4">
    <source>
        <dbReference type="RefSeq" id="XP_039145093.1"/>
    </source>
</evidence>
<dbReference type="AlphaFoldDB" id="A0AB40D106"/>
<gene>
    <name evidence="4 5" type="primary">LOC120282353</name>
</gene>
<proteinExistence type="predicted"/>
<keyword evidence="2" id="KW-1133">Transmembrane helix</keyword>
<feature type="transmembrane region" description="Helical" evidence="2">
    <location>
        <begin position="106"/>
        <end position="125"/>
    </location>
</feature>
<dbReference type="RefSeq" id="XP_039145094.1">
    <property type="nucleotide sequence ID" value="XM_039289160.1"/>
</dbReference>
<feature type="region of interest" description="Disordered" evidence="1">
    <location>
        <begin position="161"/>
        <end position="207"/>
    </location>
</feature>
<evidence type="ECO:0000313" key="5">
    <source>
        <dbReference type="RefSeq" id="XP_039145094.1"/>
    </source>
</evidence>
<dbReference type="RefSeq" id="XP_039145093.1">
    <property type="nucleotide sequence ID" value="XM_039289159.1"/>
</dbReference>
<sequence>MSSFHFPHPNELLGSETSSSALPLSSFFTTLPLWIFQTFSNVFIDATTPADRLLTAGRDHRQCFFWVVFSKIFSDVFIVATTPADLTDLFSPTSRSTMVTDNLDDLLHIDVPMFATMAVISVMMSNREQRQALPREPYKEELKLVDDDDHATGDHVRSIFDQFGGTNPDDDCAPPTNEPKDCESFEVNSRRHETPRSSGTKTGRTTRTVGENTAMDNVGDKLGELAASIDRARKKTWKEKLSDALWDMEGYDDGDMEMVFDRLMTNKKQAELFYLRKPSLRKRWLDNFIESIKNSNS</sequence>
<organism evidence="3 4">
    <name type="scientific">Dioscorea cayennensis subsp. rotundata</name>
    <name type="common">White Guinea yam</name>
    <name type="synonym">Dioscorea rotundata</name>
    <dbReference type="NCBI Taxonomy" id="55577"/>
    <lineage>
        <taxon>Eukaryota</taxon>
        <taxon>Viridiplantae</taxon>
        <taxon>Streptophyta</taxon>
        <taxon>Embryophyta</taxon>
        <taxon>Tracheophyta</taxon>
        <taxon>Spermatophyta</taxon>
        <taxon>Magnoliopsida</taxon>
        <taxon>Liliopsida</taxon>
        <taxon>Dioscoreales</taxon>
        <taxon>Dioscoreaceae</taxon>
        <taxon>Dioscorea</taxon>
    </lineage>
</organism>
<evidence type="ECO:0000256" key="2">
    <source>
        <dbReference type="SAM" id="Phobius"/>
    </source>
</evidence>
<feature type="compositionally biased region" description="Low complexity" evidence="1">
    <location>
        <begin position="196"/>
        <end position="207"/>
    </location>
</feature>
<feature type="transmembrane region" description="Helical" evidence="2">
    <location>
        <begin position="20"/>
        <end position="44"/>
    </location>
</feature>
<feature type="transmembrane region" description="Helical" evidence="2">
    <location>
        <begin position="64"/>
        <end position="86"/>
    </location>
</feature>
<dbReference type="GeneID" id="120282353"/>
<dbReference type="Proteomes" id="UP001515500">
    <property type="component" value="Chromosome 18"/>
</dbReference>
<keyword evidence="2" id="KW-0472">Membrane</keyword>
<protein>
    <submittedName>
        <fullName evidence="4 5">Uncharacterized protein LOC120282353 isoform X1</fullName>
    </submittedName>
</protein>
<evidence type="ECO:0000313" key="3">
    <source>
        <dbReference type="Proteomes" id="UP001515500"/>
    </source>
</evidence>
<feature type="compositionally biased region" description="Basic and acidic residues" evidence="1">
    <location>
        <begin position="178"/>
        <end position="195"/>
    </location>
</feature>
<keyword evidence="3" id="KW-1185">Reference proteome</keyword>
<evidence type="ECO:0000256" key="1">
    <source>
        <dbReference type="SAM" id="MobiDB-lite"/>
    </source>
</evidence>